<dbReference type="PANTHER" id="PTHR12345">
    <property type="entry name" value="SYNTENIN RELATED"/>
    <property type="match status" value="1"/>
</dbReference>
<dbReference type="Pfam" id="PF00640">
    <property type="entry name" value="PID"/>
    <property type="match status" value="1"/>
</dbReference>
<organism evidence="5 6">
    <name type="scientific">Batillaria attramentaria</name>
    <dbReference type="NCBI Taxonomy" id="370345"/>
    <lineage>
        <taxon>Eukaryota</taxon>
        <taxon>Metazoa</taxon>
        <taxon>Spiralia</taxon>
        <taxon>Lophotrochozoa</taxon>
        <taxon>Mollusca</taxon>
        <taxon>Gastropoda</taxon>
        <taxon>Caenogastropoda</taxon>
        <taxon>Sorbeoconcha</taxon>
        <taxon>Cerithioidea</taxon>
        <taxon>Batillariidae</taxon>
        <taxon>Batillaria</taxon>
    </lineage>
</organism>
<dbReference type="InterPro" id="IPR011993">
    <property type="entry name" value="PH-like_dom_sf"/>
</dbReference>
<feature type="compositionally biased region" description="Basic and acidic residues" evidence="3">
    <location>
        <begin position="219"/>
        <end position="231"/>
    </location>
</feature>
<dbReference type="InterPro" id="IPR051230">
    <property type="entry name" value="APP-Binding"/>
</dbReference>
<feature type="domain" description="PID" evidence="4">
    <location>
        <begin position="316"/>
        <end position="436"/>
    </location>
</feature>
<feature type="compositionally biased region" description="Basic and acidic residues" evidence="3">
    <location>
        <begin position="263"/>
        <end position="276"/>
    </location>
</feature>
<feature type="compositionally biased region" description="Polar residues" evidence="3">
    <location>
        <begin position="105"/>
        <end position="135"/>
    </location>
</feature>
<name>A0ABD0LJV1_9CAEN</name>
<evidence type="ECO:0000256" key="3">
    <source>
        <dbReference type="SAM" id="MobiDB-lite"/>
    </source>
</evidence>
<dbReference type="SMART" id="SM00462">
    <property type="entry name" value="PTB"/>
    <property type="match status" value="1"/>
</dbReference>
<dbReference type="EMBL" id="JACVVK020000042">
    <property type="protein sequence ID" value="KAK7499688.1"/>
    <property type="molecule type" value="Genomic_DNA"/>
</dbReference>
<feature type="compositionally biased region" description="Basic and acidic residues" evidence="3">
    <location>
        <begin position="177"/>
        <end position="193"/>
    </location>
</feature>
<comment type="caution">
    <text evidence="5">The sequence shown here is derived from an EMBL/GenBank/DDBJ whole genome shotgun (WGS) entry which is preliminary data.</text>
</comment>
<protein>
    <recommendedName>
        <fullName evidence="4">PID domain-containing protein</fullName>
    </recommendedName>
</protein>
<feature type="region of interest" description="Disordered" evidence="3">
    <location>
        <begin position="45"/>
        <end position="303"/>
    </location>
</feature>
<evidence type="ECO:0000256" key="2">
    <source>
        <dbReference type="ARBA" id="ARBA00022737"/>
    </source>
</evidence>
<evidence type="ECO:0000256" key="1">
    <source>
        <dbReference type="ARBA" id="ARBA00022448"/>
    </source>
</evidence>
<accession>A0ABD0LJV1</accession>
<sequence>MEPVKEGPRDIDAQAIMNDLKAKREALDMAIADIKSAIQRSKQVALQPSYPGAPQAESSEPVWIRRDNTQLERQEEMRRVREEIERQQEEKHQPRADKVEDVVGQSVSESVPSVQKSLPRSQSVPLPDSQSQETDSYTEYEEQAPRLPKGYDSDDECEEVGGMRYTRRNKGKKYAPLRKDDSLEHGTAVRDRSGFGSTGANFSANGRATQASNCSNHVNDLKRNSDSRYSSEENGSDAEPTSQGSYVRQQHGGIDSDTDEETDRLLQKQYQRRDQYVEIPELDDKESKQAQAQTRQSKAKEVAIRDPDHPEVLIEGVLFRARYLGSTQLVSEGQPSKAMRMMQAQEAVGRIKAPEGESQPSTDVDLFVSTEKIMVLNTDLQEIMMDHTLRTISYIADIGDILVIMARRRILASPDDMMMRRRRQAKILCHVFESEEVSPTTLSCVGGLVEEGRREAYDGLYMYCIQI</sequence>
<dbReference type="SUPFAM" id="SSF50729">
    <property type="entry name" value="PH domain-like"/>
    <property type="match status" value="1"/>
</dbReference>
<feature type="compositionally biased region" description="Basic and acidic residues" evidence="3">
    <location>
        <begin position="63"/>
        <end position="101"/>
    </location>
</feature>
<keyword evidence="6" id="KW-1185">Reference proteome</keyword>
<reference evidence="5 6" key="1">
    <citation type="journal article" date="2023" name="Sci. Data">
        <title>Genome assembly of the Korean intertidal mud-creeper Batillaria attramentaria.</title>
        <authorList>
            <person name="Patra A.K."/>
            <person name="Ho P.T."/>
            <person name="Jun S."/>
            <person name="Lee S.J."/>
            <person name="Kim Y."/>
            <person name="Won Y.J."/>
        </authorList>
    </citation>
    <scope>NUCLEOTIDE SEQUENCE [LARGE SCALE GENOMIC DNA]</scope>
    <source>
        <strain evidence="5">Wonlab-2016</strain>
    </source>
</reference>
<evidence type="ECO:0000313" key="5">
    <source>
        <dbReference type="EMBL" id="KAK7499688.1"/>
    </source>
</evidence>
<feature type="compositionally biased region" description="Basic residues" evidence="3">
    <location>
        <begin position="165"/>
        <end position="176"/>
    </location>
</feature>
<dbReference type="PROSITE" id="PS01179">
    <property type="entry name" value="PID"/>
    <property type="match status" value="1"/>
</dbReference>
<proteinExistence type="predicted"/>
<keyword evidence="2" id="KW-0677">Repeat</keyword>
<dbReference type="InterPro" id="IPR006020">
    <property type="entry name" value="PTB/PI_dom"/>
</dbReference>
<evidence type="ECO:0000259" key="4">
    <source>
        <dbReference type="PROSITE" id="PS01179"/>
    </source>
</evidence>
<keyword evidence="1" id="KW-0813">Transport</keyword>
<dbReference type="Proteomes" id="UP001519460">
    <property type="component" value="Unassembled WGS sequence"/>
</dbReference>
<dbReference type="Gene3D" id="2.30.29.30">
    <property type="entry name" value="Pleckstrin-homology domain (PH domain)/Phosphotyrosine-binding domain (PTB)"/>
    <property type="match status" value="1"/>
</dbReference>
<dbReference type="PANTHER" id="PTHR12345:SF16">
    <property type="entry name" value="X11L, ISOFORM F-RELATED"/>
    <property type="match status" value="1"/>
</dbReference>
<gene>
    <name evidence="5" type="ORF">BaRGS_00009029</name>
</gene>
<dbReference type="AlphaFoldDB" id="A0ABD0LJV1"/>
<feature type="compositionally biased region" description="Polar residues" evidence="3">
    <location>
        <begin position="239"/>
        <end position="248"/>
    </location>
</feature>
<dbReference type="CDD" id="cd01208">
    <property type="entry name" value="PTB_X11"/>
    <property type="match status" value="1"/>
</dbReference>
<feature type="compositionally biased region" description="Polar residues" evidence="3">
    <location>
        <begin position="198"/>
        <end position="218"/>
    </location>
</feature>
<evidence type="ECO:0000313" key="6">
    <source>
        <dbReference type="Proteomes" id="UP001519460"/>
    </source>
</evidence>